<evidence type="ECO:0000313" key="2">
    <source>
        <dbReference type="Proteomes" id="UP000279307"/>
    </source>
</evidence>
<name>A0A3L8DLQ2_OOCBI</name>
<gene>
    <name evidence="1" type="ORF">DMN91_005516</name>
</gene>
<proteinExistence type="predicted"/>
<comment type="caution">
    <text evidence="1">The sequence shown here is derived from an EMBL/GenBank/DDBJ whole genome shotgun (WGS) entry which is preliminary data.</text>
</comment>
<accession>A0A3L8DLQ2</accession>
<dbReference type="EMBL" id="QOIP01000006">
    <property type="protein sequence ID" value="RLU21143.1"/>
    <property type="molecule type" value="Genomic_DNA"/>
</dbReference>
<dbReference type="AlphaFoldDB" id="A0A3L8DLQ2"/>
<organism evidence="1 2">
    <name type="scientific">Ooceraea biroi</name>
    <name type="common">Clonal raider ant</name>
    <name type="synonym">Cerapachys biroi</name>
    <dbReference type="NCBI Taxonomy" id="2015173"/>
    <lineage>
        <taxon>Eukaryota</taxon>
        <taxon>Metazoa</taxon>
        <taxon>Ecdysozoa</taxon>
        <taxon>Arthropoda</taxon>
        <taxon>Hexapoda</taxon>
        <taxon>Insecta</taxon>
        <taxon>Pterygota</taxon>
        <taxon>Neoptera</taxon>
        <taxon>Endopterygota</taxon>
        <taxon>Hymenoptera</taxon>
        <taxon>Apocrita</taxon>
        <taxon>Aculeata</taxon>
        <taxon>Formicoidea</taxon>
        <taxon>Formicidae</taxon>
        <taxon>Dorylinae</taxon>
        <taxon>Ooceraea</taxon>
    </lineage>
</organism>
<dbReference type="OrthoDB" id="7549271at2759"/>
<sequence>MSSAEGSRMNYYVPLQDAPPKQCISVLPTRRAVRILGRRYALTAMGYKYLDIGINVGPPSYVEIAIGDHRGNELSLSLETWKDSTNNDGTFRTVSARMFAAVLSPLDR</sequence>
<evidence type="ECO:0000313" key="1">
    <source>
        <dbReference type="EMBL" id="RLU21143.1"/>
    </source>
</evidence>
<protein>
    <submittedName>
        <fullName evidence="1">Uncharacterized protein</fullName>
    </submittedName>
</protein>
<dbReference type="Proteomes" id="UP000279307">
    <property type="component" value="Chromosome 6"/>
</dbReference>
<reference evidence="1 2" key="1">
    <citation type="journal article" date="2018" name="Genome Res.">
        <title>The genomic architecture and molecular evolution of ant odorant receptors.</title>
        <authorList>
            <person name="McKenzie S.K."/>
            <person name="Kronauer D.J.C."/>
        </authorList>
    </citation>
    <scope>NUCLEOTIDE SEQUENCE [LARGE SCALE GENOMIC DNA]</scope>
    <source>
        <strain evidence="1">Clonal line C1</strain>
    </source>
</reference>